<evidence type="ECO:0000256" key="3">
    <source>
        <dbReference type="SAM" id="MobiDB-lite"/>
    </source>
</evidence>
<dbReference type="PANTHER" id="PTHR33515:SF1">
    <property type="entry name" value="RIBOSOME-BINDING FACTOR A, CHLOROPLASTIC-RELATED"/>
    <property type="match status" value="1"/>
</dbReference>
<feature type="compositionally biased region" description="Basic and acidic residues" evidence="3">
    <location>
        <begin position="113"/>
        <end position="124"/>
    </location>
</feature>
<keyword evidence="1 2" id="KW-0690">Ribosome biogenesis</keyword>
<comment type="subunit">
    <text evidence="2">Monomer. Binds 30S ribosomal subunits, but not 50S ribosomal subunits or 70S ribosomes.</text>
</comment>
<feature type="compositionally biased region" description="Acidic residues" evidence="3">
    <location>
        <begin position="125"/>
        <end position="136"/>
    </location>
</feature>
<accession>A0ABQ5QAP7</accession>
<protein>
    <recommendedName>
        <fullName evidence="2">Ribosome-binding factor A</fullName>
    </recommendedName>
</protein>
<comment type="function">
    <text evidence="2">One of several proteins that assist in the late maturation steps of the functional core of the 30S ribosomal subunit. Associates with free 30S ribosomal subunits (but not with 30S subunits that are part of 70S ribosomes or polysomes). Required for efficient processing of 16S rRNA. May interact with the 5'-terminal helix region of 16S rRNA.</text>
</comment>
<keyword evidence="2" id="KW-0963">Cytoplasm</keyword>
<dbReference type="NCBIfam" id="TIGR00082">
    <property type="entry name" value="rbfA"/>
    <property type="match status" value="1"/>
</dbReference>
<dbReference type="EMBL" id="BSDE01000001">
    <property type="protein sequence ID" value="GLH71904.1"/>
    <property type="molecule type" value="Genomic_DNA"/>
</dbReference>
<dbReference type="SUPFAM" id="SSF89919">
    <property type="entry name" value="Ribosome-binding factor A, RbfA"/>
    <property type="match status" value="1"/>
</dbReference>
<evidence type="ECO:0000313" key="5">
    <source>
        <dbReference type="Proteomes" id="UP001165069"/>
    </source>
</evidence>
<dbReference type="InterPro" id="IPR023799">
    <property type="entry name" value="RbfA_dom_sf"/>
</dbReference>
<evidence type="ECO:0000256" key="2">
    <source>
        <dbReference type="HAMAP-Rule" id="MF_00003"/>
    </source>
</evidence>
<dbReference type="InterPro" id="IPR015946">
    <property type="entry name" value="KH_dom-like_a/b"/>
</dbReference>
<evidence type="ECO:0000313" key="4">
    <source>
        <dbReference type="EMBL" id="GLH71904.1"/>
    </source>
</evidence>
<proteinExistence type="inferred from homology"/>
<name>A0ABQ5QAP7_9BACT</name>
<dbReference type="PANTHER" id="PTHR33515">
    <property type="entry name" value="RIBOSOME-BINDING FACTOR A, CHLOROPLASTIC-RELATED"/>
    <property type="match status" value="1"/>
</dbReference>
<comment type="caution">
    <text evidence="4">The sequence shown here is derived from an EMBL/GenBank/DDBJ whole genome shotgun (WGS) entry which is preliminary data.</text>
</comment>
<dbReference type="PROSITE" id="PS01319">
    <property type="entry name" value="RBFA"/>
    <property type="match status" value="1"/>
</dbReference>
<dbReference type="Gene3D" id="3.30.300.20">
    <property type="match status" value="1"/>
</dbReference>
<feature type="region of interest" description="Disordered" evidence="3">
    <location>
        <begin position="112"/>
        <end position="136"/>
    </location>
</feature>
<dbReference type="RefSeq" id="WP_285569617.1">
    <property type="nucleotide sequence ID" value="NZ_BSDE01000001.1"/>
</dbReference>
<dbReference type="InterPro" id="IPR020053">
    <property type="entry name" value="Ribosome-bd_factorA_CS"/>
</dbReference>
<organism evidence="4 5">
    <name type="scientific">Geothrix limicola</name>
    <dbReference type="NCBI Taxonomy" id="2927978"/>
    <lineage>
        <taxon>Bacteria</taxon>
        <taxon>Pseudomonadati</taxon>
        <taxon>Acidobacteriota</taxon>
        <taxon>Holophagae</taxon>
        <taxon>Holophagales</taxon>
        <taxon>Holophagaceae</taxon>
        <taxon>Geothrix</taxon>
    </lineage>
</organism>
<evidence type="ECO:0000256" key="1">
    <source>
        <dbReference type="ARBA" id="ARBA00022517"/>
    </source>
</evidence>
<dbReference type="Pfam" id="PF02033">
    <property type="entry name" value="RBFA"/>
    <property type="match status" value="1"/>
</dbReference>
<reference evidence="4 5" key="1">
    <citation type="journal article" date="2023" name="Antonie Van Leeuwenhoek">
        <title>Mesoterricola silvestris gen. nov., sp. nov., Mesoterricola sediminis sp. nov., Geothrix oryzae sp. nov., Geothrix edaphica sp. nov., Geothrix rubra sp. nov., and Geothrix limicola sp. nov., six novel members of Acidobacteriota isolated from soils.</title>
        <authorList>
            <person name="Itoh H."/>
            <person name="Sugisawa Y."/>
            <person name="Mise K."/>
            <person name="Xu Z."/>
            <person name="Kuniyasu M."/>
            <person name="Ushijima N."/>
            <person name="Kawano K."/>
            <person name="Kobayashi E."/>
            <person name="Shiratori Y."/>
            <person name="Masuda Y."/>
            <person name="Senoo K."/>
        </authorList>
    </citation>
    <scope>NUCLEOTIDE SEQUENCE [LARGE SCALE GENOMIC DNA]</scope>
    <source>
        <strain evidence="4 5">Red804</strain>
    </source>
</reference>
<comment type="similarity">
    <text evidence="2">Belongs to the RbfA family.</text>
</comment>
<dbReference type="InterPro" id="IPR000238">
    <property type="entry name" value="RbfA"/>
</dbReference>
<keyword evidence="5" id="KW-1185">Reference proteome</keyword>
<dbReference type="HAMAP" id="MF_00003">
    <property type="entry name" value="RbfA"/>
    <property type="match status" value="1"/>
</dbReference>
<sequence>MQRPERLEDQVHFLLSTLVQRDLRDPELGFVTLTAVRLSPDRSVAKVYFTVLPANGGDQEAQDLLTRKALGRAAGFLRSQLASRLKMKRVPELRFFPDSTLEAGNHLESLLSEIERERASRPADPEVENGTETPES</sequence>
<gene>
    <name evidence="2" type="primary">rbfA</name>
    <name evidence="4" type="ORF">GETHLI_04060</name>
</gene>
<comment type="subcellular location">
    <subcellularLocation>
        <location evidence="2">Cytoplasm</location>
    </subcellularLocation>
</comment>
<dbReference type="Proteomes" id="UP001165069">
    <property type="component" value="Unassembled WGS sequence"/>
</dbReference>